<dbReference type="EMBL" id="JAWDGP010006768">
    <property type="protein sequence ID" value="KAK3735725.1"/>
    <property type="molecule type" value="Genomic_DNA"/>
</dbReference>
<sequence>MCPRVSTNHHQIHRPVTHYQLELDTDGLRVHVGFDKKSLQKCFLFRDLFSHFSLKTSRMRLPEGALKYFWVEQVYASLYCRCGDSDWRRLKEIGPSITADNAVIVSKLRKLDLVSAYSNPPPKIRLCEVRVPKLHSGDSVPRGLRTETYSHRDLYLSAFRSSYPG</sequence>
<organism evidence="1 2">
    <name type="scientific">Elysia crispata</name>
    <name type="common">lettuce slug</name>
    <dbReference type="NCBI Taxonomy" id="231223"/>
    <lineage>
        <taxon>Eukaryota</taxon>
        <taxon>Metazoa</taxon>
        <taxon>Spiralia</taxon>
        <taxon>Lophotrochozoa</taxon>
        <taxon>Mollusca</taxon>
        <taxon>Gastropoda</taxon>
        <taxon>Heterobranchia</taxon>
        <taxon>Euthyneura</taxon>
        <taxon>Panpulmonata</taxon>
        <taxon>Sacoglossa</taxon>
        <taxon>Placobranchoidea</taxon>
        <taxon>Plakobranchidae</taxon>
        <taxon>Elysia</taxon>
    </lineage>
</organism>
<reference evidence="1" key="1">
    <citation type="journal article" date="2023" name="G3 (Bethesda)">
        <title>A reference genome for the long-term kleptoplast-retaining sea slug Elysia crispata morphotype clarki.</title>
        <authorList>
            <person name="Eastman K.E."/>
            <person name="Pendleton A.L."/>
            <person name="Shaikh M.A."/>
            <person name="Suttiyut T."/>
            <person name="Ogas R."/>
            <person name="Tomko P."/>
            <person name="Gavelis G."/>
            <person name="Widhalm J.R."/>
            <person name="Wisecaver J.H."/>
        </authorList>
    </citation>
    <scope>NUCLEOTIDE SEQUENCE</scope>
    <source>
        <strain evidence="1">ECLA1</strain>
    </source>
</reference>
<proteinExistence type="predicted"/>
<name>A0AAE1CUD1_9GAST</name>
<comment type="caution">
    <text evidence="1">The sequence shown here is derived from an EMBL/GenBank/DDBJ whole genome shotgun (WGS) entry which is preliminary data.</text>
</comment>
<dbReference type="Proteomes" id="UP001283361">
    <property type="component" value="Unassembled WGS sequence"/>
</dbReference>
<protein>
    <submittedName>
        <fullName evidence="1">Uncharacterized protein</fullName>
    </submittedName>
</protein>
<evidence type="ECO:0000313" key="2">
    <source>
        <dbReference type="Proteomes" id="UP001283361"/>
    </source>
</evidence>
<evidence type="ECO:0000313" key="1">
    <source>
        <dbReference type="EMBL" id="KAK3735725.1"/>
    </source>
</evidence>
<dbReference type="AlphaFoldDB" id="A0AAE1CUD1"/>
<keyword evidence="2" id="KW-1185">Reference proteome</keyword>
<accession>A0AAE1CUD1</accession>
<gene>
    <name evidence="1" type="ORF">RRG08_024521</name>
</gene>